<sequence>MNMELTATTIVVATAAEQQYYDYNDHNP</sequence>
<proteinExistence type="predicted"/>
<gene>
    <name evidence="1" type="ORF">KL86SPO_50579</name>
</gene>
<protein>
    <submittedName>
        <fullName evidence="1">Uncharacterized protein</fullName>
    </submittedName>
</protein>
<dbReference type="AlphaFoldDB" id="A0A212LZC3"/>
<accession>A0A212LZC3</accession>
<dbReference type="EMBL" id="FMJE01000005">
    <property type="protein sequence ID" value="SCM82807.1"/>
    <property type="molecule type" value="Genomic_DNA"/>
</dbReference>
<organism evidence="1">
    <name type="scientific">uncultured Sporomusa sp</name>
    <dbReference type="NCBI Taxonomy" id="307249"/>
    <lineage>
        <taxon>Bacteria</taxon>
        <taxon>Bacillati</taxon>
        <taxon>Bacillota</taxon>
        <taxon>Negativicutes</taxon>
        <taxon>Selenomonadales</taxon>
        <taxon>Sporomusaceae</taxon>
        <taxon>Sporomusa</taxon>
        <taxon>environmental samples</taxon>
    </lineage>
</organism>
<evidence type="ECO:0000313" key="1">
    <source>
        <dbReference type="EMBL" id="SCM82807.1"/>
    </source>
</evidence>
<reference evidence="1" key="1">
    <citation type="submission" date="2016-08" db="EMBL/GenBank/DDBJ databases">
        <authorList>
            <person name="Seilhamer J.J."/>
        </authorList>
    </citation>
    <scope>NUCLEOTIDE SEQUENCE</scope>
    <source>
        <strain evidence="1">86</strain>
    </source>
</reference>
<name>A0A212LZC3_9FIRM</name>